<evidence type="ECO:0000313" key="7">
    <source>
        <dbReference type="EMBL" id="MBL1079064.1"/>
    </source>
</evidence>
<dbReference type="EMBL" id="JAERRJ010000014">
    <property type="protein sequence ID" value="MBL1079064.1"/>
    <property type="molecule type" value="Genomic_DNA"/>
</dbReference>
<organism evidence="7 8">
    <name type="scientific">Nocardia acididurans</name>
    <dbReference type="NCBI Taxonomy" id="2802282"/>
    <lineage>
        <taxon>Bacteria</taxon>
        <taxon>Bacillati</taxon>
        <taxon>Actinomycetota</taxon>
        <taxon>Actinomycetes</taxon>
        <taxon>Mycobacteriales</taxon>
        <taxon>Nocardiaceae</taxon>
        <taxon>Nocardia</taxon>
    </lineage>
</organism>
<comment type="caution">
    <text evidence="7">The sequence shown here is derived from an EMBL/GenBank/DDBJ whole genome shotgun (WGS) entry which is preliminary data.</text>
</comment>
<dbReference type="Proteomes" id="UP000602198">
    <property type="component" value="Unassembled WGS sequence"/>
</dbReference>
<evidence type="ECO:0000256" key="4">
    <source>
        <dbReference type="ARBA" id="ARBA00023136"/>
    </source>
</evidence>
<keyword evidence="8" id="KW-1185">Reference proteome</keyword>
<evidence type="ECO:0000256" key="5">
    <source>
        <dbReference type="SAM" id="Phobius"/>
    </source>
</evidence>
<dbReference type="InterPro" id="IPR010445">
    <property type="entry name" value="LapA_dom"/>
</dbReference>
<keyword evidence="2 5" id="KW-0812">Transmembrane</keyword>
<evidence type="ECO:0000256" key="1">
    <source>
        <dbReference type="ARBA" id="ARBA00022475"/>
    </source>
</evidence>
<feature type="transmembrane region" description="Helical" evidence="5">
    <location>
        <begin position="85"/>
        <end position="109"/>
    </location>
</feature>
<sequence>MRAPVIAISNDRVMTADAVNPGAEPSAGAESVEKKIDNVLKTRTGYTWAGLVIAALLGILVLIFILQNLENARVEFFAWTFQMPIGVLVLLAIIIGALVMGLVGGWRIFQLRRAAKKAAH</sequence>
<reference evidence="7 8" key="1">
    <citation type="submission" date="2021-01" db="EMBL/GenBank/DDBJ databases">
        <title>WGS of actinomycetes isolated from Thailand.</title>
        <authorList>
            <person name="Thawai C."/>
        </authorList>
    </citation>
    <scope>NUCLEOTIDE SEQUENCE [LARGE SCALE GENOMIC DNA]</scope>
    <source>
        <strain evidence="7 8">LPG 2</strain>
    </source>
</reference>
<keyword evidence="4 5" id="KW-0472">Membrane</keyword>
<evidence type="ECO:0000313" key="8">
    <source>
        <dbReference type="Proteomes" id="UP000602198"/>
    </source>
</evidence>
<dbReference type="Pfam" id="PF06305">
    <property type="entry name" value="LapA_dom"/>
    <property type="match status" value="1"/>
</dbReference>
<evidence type="ECO:0000259" key="6">
    <source>
        <dbReference type="Pfam" id="PF06305"/>
    </source>
</evidence>
<gene>
    <name evidence="7" type="ORF">JK358_32140</name>
</gene>
<keyword evidence="1" id="KW-1003">Cell membrane</keyword>
<name>A0ABS1MER5_9NOCA</name>
<evidence type="ECO:0000256" key="3">
    <source>
        <dbReference type="ARBA" id="ARBA00022989"/>
    </source>
</evidence>
<accession>A0ABS1MER5</accession>
<proteinExistence type="predicted"/>
<keyword evidence="3 5" id="KW-1133">Transmembrane helix</keyword>
<protein>
    <submittedName>
        <fullName evidence="7">DUF1049 domain-containing protein</fullName>
    </submittedName>
</protein>
<evidence type="ECO:0000256" key="2">
    <source>
        <dbReference type="ARBA" id="ARBA00022692"/>
    </source>
</evidence>
<feature type="transmembrane region" description="Helical" evidence="5">
    <location>
        <begin position="45"/>
        <end position="65"/>
    </location>
</feature>
<feature type="domain" description="Lipopolysaccharide assembly protein A" evidence="6">
    <location>
        <begin position="67"/>
        <end position="118"/>
    </location>
</feature>